<accession>A0A813U6L6</accession>
<evidence type="ECO:0000313" key="2">
    <source>
        <dbReference type="EMBL" id="CAF3716225.1"/>
    </source>
</evidence>
<dbReference type="Proteomes" id="UP000663836">
    <property type="component" value="Unassembled WGS sequence"/>
</dbReference>
<reference evidence="1" key="1">
    <citation type="submission" date="2021-02" db="EMBL/GenBank/DDBJ databases">
        <authorList>
            <person name="Nowell W R."/>
        </authorList>
    </citation>
    <scope>NUCLEOTIDE SEQUENCE</scope>
</reference>
<dbReference type="EMBL" id="CAJNOT010000070">
    <property type="protein sequence ID" value="CAF0819083.1"/>
    <property type="molecule type" value="Genomic_DNA"/>
</dbReference>
<dbReference type="AlphaFoldDB" id="A0A813U6L6"/>
<dbReference type="EMBL" id="CAJOBD010000762">
    <property type="protein sequence ID" value="CAF3716225.1"/>
    <property type="molecule type" value="Genomic_DNA"/>
</dbReference>
<dbReference type="Proteomes" id="UP000663864">
    <property type="component" value="Unassembled WGS sequence"/>
</dbReference>
<protein>
    <submittedName>
        <fullName evidence="1">Uncharacterized protein</fullName>
    </submittedName>
</protein>
<comment type="caution">
    <text evidence="1">The sequence shown here is derived from an EMBL/GenBank/DDBJ whole genome shotgun (WGS) entry which is preliminary data.</text>
</comment>
<evidence type="ECO:0000313" key="1">
    <source>
        <dbReference type="EMBL" id="CAF0819083.1"/>
    </source>
</evidence>
<dbReference type="PANTHER" id="PTHR36696:SF1">
    <property type="entry name" value="EF-HAND DOMAIN-CONTAINING PROTEIN"/>
    <property type="match status" value="1"/>
</dbReference>
<gene>
    <name evidence="2" type="ORF">JBS370_LOCUS10490</name>
    <name evidence="1" type="ORF">ZHD862_LOCUS3286</name>
</gene>
<name>A0A813U6L6_9BILA</name>
<proteinExistence type="predicted"/>
<organism evidence="1 3">
    <name type="scientific">Rotaria sordida</name>
    <dbReference type="NCBI Taxonomy" id="392033"/>
    <lineage>
        <taxon>Eukaryota</taxon>
        <taxon>Metazoa</taxon>
        <taxon>Spiralia</taxon>
        <taxon>Gnathifera</taxon>
        <taxon>Rotifera</taxon>
        <taxon>Eurotatoria</taxon>
        <taxon>Bdelloidea</taxon>
        <taxon>Philodinida</taxon>
        <taxon>Philodinidae</taxon>
        <taxon>Rotaria</taxon>
    </lineage>
</organism>
<evidence type="ECO:0000313" key="3">
    <source>
        <dbReference type="Proteomes" id="UP000663864"/>
    </source>
</evidence>
<sequence>MHESSNGFMFNHDEQTRSYTGMNSVILSQQASRFWIPFDVKLFEILTPRDYLEKYCRVNNRRYALYKRVFDKHKDNEGELNVKILPDALSDAYMRTIDSHLITQVIGLLELSSNAKITFPQFQGIAAFSERYFFKIFTRQDNMEPQLQKEILEKLDFSSLKWKLVGVNISSSLRQILRFL</sequence>
<dbReference type="PANTHER" id="PTHR36696">
    <property type="entry name" value="AGAP012002-PA"/>
    <property type="match status" value="1"/>
</dbReference>